<feature type="domain" description="Heme haloperoxidase family profile" evidence="9">
    <location>
        <begin position="27"/>
        <end position="235"/>
    </location>
</feature>
<evidence type="ECO:0000256" key="6">
    <source>
        <dbReference type="ARBA" id="ARBA00023004"/>
    </source>
</evidence>
<dbReference type="Gene3D" id="1.10.489.10">
    <property type="entry name" value="Chloroperoxidase-like"/>
    <property type="match status" value="1"/>
</dbReference>
<evidence type="ECO:0000256" key="1">
    <source>
        <dbReference type="ARBA" id="ARBA00001970"/>
    </source>
</evidence>
<proteinExistence type="inferred from homology"/>
<comment type="caution">
    <text evidence="10">The sequence shown here is derived from an EMBL/GenBank/DDBJ whole genome shotgun (WGS) entry which is preliminary data.</text>
</comment>
<dbReference type="Proteomes" id="UP001286456">
    <property type="component" value="Unassembled WGS sequence"/>
</dbReference>
<keyword evidence="6" id="KW-0408">Iron</keyword>
<gene>
    <name evidence="10" type="ORF">B0T19DRAFT_85968</name>
</gene>
<dbReference type="InterPro" id="IPR000028">
    <property type="entry name" value="Chloroperoxidase"/>
</dbReference>
<dbReference type="GO" id="GO:0004601">
    <property type="term" value="F:peroxidase activity"/>
    <property type="evidence" value="ECO:0007669"/>
    <property type="project" value="UniProtKB-KW"/>
</dbReference>
<evidence type="ECO:0000256" key="5">
    <source>
        <dbReference type="ARBA" id="ARBA00023002"/>
    </source>
</evidence>
<dbReference type="GO" id="GO:0046872">
    <property type="term" value="F:metal ion binding"/>
    <property type="evidence" value="ECO:0007669"/>
    <property type="project" value="UniProtKB-KW"/>
</dbReference>
<feature type="signal peptide" evidence="8">
    <location>
        <begin position="1"/>
        <end position="19"/>
    </location>
</feature>
<evidence type="ECO:0000313" key="10">
    <source>
        <dbReference type="EMBL" id="KAK3331735.1"/>
    </source>
</evidence>
<keyword evidence="5" id="KW-0560">Oxidoreductase</keyword>
<sequence>MMQLSILLAVTAIPAIGNCYPSGGSAPNHEFQKPSARDRRSPCPMLNALANHGWLPRSGFNVSIDQVVNGIDLALNLSPLSSRPVAELAQTTSTTGNPTTFHLDDLSKHGIIEHDGSLSRNDIYFGDNHSFNRRIFDSYFSAFAGMRVISIPAAANARRARVIAARAANPAFNYTAREDQFSQFETALYLSVFGTGTEGNAPTRWVEVMFRDERIPYKEGYRRPTDIITNDDIVELANKINAAAPVPL</sequence>
<dbReference type="AlphaFoldDB" id="A0AAE0IVJ3"/>
<feature type="chain" id="PRO_5041935027" evidence="8">
    <location>
        <begin position="20"/>
        <end position="248"/>
    </location>
</feature>
<comment type="cofactor">
    <cofactor evidence="1">
        <name>heme b</name>
        <dbReference type="ChEBI" id="CHEBI:60344"/>
    </cofactor>
</comment>
<comment type="similarity">
    <text evidence="7">Belongs to the chloroperoxidase family.</text>
</comment>
<evidence type="ECO:0000256" key="4">
    <source>
        <dbReference type="ARBA" id="ARBA00022723"/>
    </source>
</evidence>
<keyword evidence="2" id="KW-0575">Peroxidase</keyword>
<evidence type="ECO:0000256" key="7">
    <source>
        <dbReference type="ARBA" id="ARBA00025795"/>
    </source>
</evidence>
<keyword evidence="3" id="KW-0349">Heme</keyword>
<evidence type="ECO:0000256" key="2">
    <source>
        <dbReference type="ARBA" id="ARBA00022559"/>
    </source>
</evidence>
<keyword evidence="4" id="KW-0479">Metal-binding</keyword>
<keyword evidence="8" id="KW-0732">Signal</keyword>
<dbReference type="InterPro" id="IPR036851">
    <property type="entry name" value="Chloroperoxidase-like_sf"/>
</dbReference>
<evidence type="ECO:0000313" key="11">
    <source>
        <dbReference type="Proteomes" id="UP001286456"/>
    </source>
</evidence>
<dbReference type="PROSITE" id="PS51405">
    <property type="entry name" value="HEME_HALOPEROXIDASE"/>
    <property type="match status" value="1"/>
</dbReference>
<name>A0AAE0IVJ3_9PEZI</name>
<reference evidence="10" key="2">
    <citation type="submission" date="2023-06" db="EMBL/GenBank/DDBJ databases">
        <authorList>
            <consortium name="Lawrence Berkeley National Laboratory"/>
            <person name="Haridas S."/>
            <person name="Hensen N."/>
            <person name="Bonometti L."/>
            <person name="Westerberg I."/>
            <person name="Brannstrom I.O."/>
            <person name="Guillou S."/>
            <person name="Cros-Aarteil S."/>
            <person name="Calhoun S."/>
            <person name="Kuo A."/>
            <person name="Mondo S."/>
            <person name="Pangilinan J."/>
            <person name="Riley R."/>
            <person name="Labutti K."/>
            <person name="Andreopoulos B."/>
            <person name="Lipzen A."/>
            <person name="Chen C."/>
            <person name="Yanf M."/>
            <person name="Daum C."/>
            <person name="Ng V."/>
            <person name="Clum A."/>
            <person name="Steindorff A."/>
            <person name="Ohm R."/>
            <person name="Martin F."/>
            <person name="Silar P."/>
            <person name="Natvig D."/>
            <person name="Lalanne C."/>
            <person name="Gautier V."/>
            <person name="Ament-Velasquez S.L."/>
            <person name="Kruys A."/>
            <person name="Hutchinson M.I."/>
            <person name="Powell A.J."/>
            <person name="Barry K."/>
            <person name="Miller A.N."/>
            <person name="Grigoriev I.V."/>
            <person name="Debuchy R."/>
            <person name="Gladieux P."/>
            <person name="Thoren M.H."/>
            <person name="Johannesson H."/>
        </authorList>
    </citation>
    <scope>NUCLEOTIDE SEQUENCE</scope>
    <source>
        <strain evidence="10">SMH4131-1</strain>
    </source>
</reference>
<reference evidence="10" key="1">
    <citation type="journal article" date="2023" name="Mol. Phylogenet. Evol.">
        <title>Genome-scale phylogeny and comparative genomics of the fungal order Sordariales.</title>
        <authorList>
            <person name="Hensen N."/>
            <person name="Bonometti L."/>
            <person name="Westerberg I."/>
            <person name="Brannstrom I.O."/>
            <person name="Guillou S."/>
            <person name="Cros-Aarteil S."/>
            <person name="Calhoun S."/>
            <person name="Haridas S."/>
            <person name="Kuo A."/>
            <person name="Mondo S."/>
            <person name="Pangilinan J."/>
            <person name="Riley R."/>
            <person name="LaButti K."/>
            <person name="Andreopoulos B."/>
            <person name="Lipzen A."/>
            <person name="Chen C."/>
            <person name="Yan M."/>
            <person name="Daum C."/>
            <person name="Ng V."/>
            <person name="Clum A."/>
            <person name="Steindorff A."/>
            <person name="Ohm R.A."/>
            <person name="Martin F."/>
            <person name="Silar P."/>
            <person name="Natvig D.O."/>
            <person name="Lalanne C."/>
            <person name="Gautier V."/>
            <person name="Ament-Velasquez S.L."/>
            <person name="Kruys A."/>
            <person name="Hutchinson M.I."/>
            <person name="Powell A.J."/>
            <person name="Barry K."/>
            <person name="Miller A.N."/>
            <person name="Grigoriev I.V."/>
            <person name="Debuchy R."/>
            <person name="Gladieux P."/>
            <person name="Hiltunen Thoren M."/>
            <person name="Johannesson H."/>
        </authorList>
    </citation>
    <scope>NUCLEOTIDE SEQUENCE</scope>
    <source>
        <strain evidence="10">SMH4131-1</strain>
    </source>
</reference>
<dbReference type="SUPFAM" id="SSF47571">
    <property type="entry name" value="Cloroperoxidase"/>
    <property type="match status" value="1"/>
</dbReference>
<evidence type="ECO:0000259" key="9">
    <source>
        <dbReference type="PROSITE" id="PS51405"/>
    </source>
</evidence>
<dbReference type="Pfam" id="PF01328">
    <property type="entry name" value="Peroxidase_2"/>
    <property type="match status" value="1"/>
</dbReference>
<protein>
    <submittedName>
        <fullName evidence="10">Chloroperoxidase</fullName>
    </submittedName>
</protein>
<organism evidence="10 11">
    <name type="scientific">Cercophora scortea</name>
    <dbReference type="NCBI Taxonomy" id="314031"/>
    <lineage>
        <taxon>Eukaryota</taxon>
        <taxon>Fungi</taxon>
        <taxon>Dikarya</taxon>
        <taxon>Ascomycota</taxon>
        <taxon>Pezizomycotina</taxon>
        <taxon>Sordariomycetes</taxon>
        <taxon>Sordariomycetidae</taxon>
        <taxon>Sordariales</taxon>
        <taxon>Lasiosphaeriaceae</taxon>
        <taxon>Cercophora</taxon>
    </lineage>
</organism>
<dbReference type="PANTHER" id="PTHR33577">
    <property type="entry name" value="STERIGMATOCYSTIN BIOSYNTHESIS PEROXIDASE STCC-RELATED"/>
    <property type="match status" value="1"/>
</dbReference>
<dbReference type="PANTHER" id="PTHR33577:SF19">
    <property type="entry name" value="HEME HALOPEROXIDASE FAMILY PROFILE DOMAIN-CONTAINING PROTEIN-RELATED"/>
    <property type="match status" value="1"/>
</dbReference>
<dbReference type="EMBL" id="JAUEPO010000002">
    <property type="protein sequence ID" value="KAK3331735.1"/>
    <property type="molecule type" value="Genomic_DNA"/>
</dbReference>
<accession>A0AAE0IVJ3</accession>
<keyword evidence="11" id="KW-1185">Reference proteome</keyword>
<evidence type="ECO:0000256" key="8">
    <source>
        <dbReference type="SAM" id="SignalP"/>
    </source>
</evidence>
<evidence type="ECO:0000256" key="3">
    <source>
        <dbReference type="ARBA" id="ARBA00022617"/>
    </source>
</evidence>